<dbReference type="InterPro" id="IPR011033">
    <property type="entry name" value="PRC_barrel-like_sf"/>
</dbReference>
<keyword evidence="3 5" id="KW-0698">rRNA processing</keyword>
<evidence type="ECO:0000256" key="6">
    <source>
        <dbReference type="SAM" id="MobiDB-lite"/>
    </source>
</evidence>
<dbReference type="InterPro" id="IPR002676">
    <property type="entry name" value="RimM_N"/>
</dbReference>
<dbReference type="InterPro" id="IPR011961">
    <property type="entry name" value="RimM"/>
</dbReference>
<comment type="subunit">
    <text evidence="5">Binds ribosomal protein uS19.</text>
</comment>
<dbReference type="Pfam" id="PF24986">
    <property type="entry name" value="PRC_RimM"/>
    <property type="match status" value="1"/>
</dbReference>
<feature type="domain" description="Ribosome maturation factor RimM PRC barrel" evidence="8">
    <location>
        <begin position="136"/>
        <end position="183"/>
    </location>
</feature>
<evidence type="ECO:0000313" key="9">
    <source>
        <dbReference type="EMBL" id="PAX09612.1"/>
    </source>
</evidence>
<dbReference type="NCBIfam" id="TIGR02273">
    <property type="entry name" value="16S_RimM"/>
    <property type="match status" value="1"/>
</dbReference>
<feature type="region of interest" description="Disordered" evidence="6">
    <location>
        <begin position="1"/>
        <end position="46"/>
    </location>
</feature>
<dbReference type="Proteomes" id="UP000218151">
    <property type="component" value="Unassembled WGS sequence"/>
</dbReference>
<dbReference type="GO" id="GO:0005737">
    <property type="term" value="C:cytoplasm"/>
    <property type="evidence" value="ECO:0007669"/>
    <property type="project" value="UniProtKB-SubCell"/>
</dbReference>
<sequence length="197" mass="21190">MTKPPGSSRTTPRTKASPRPSRPKARTSPPSPPPTAPDSDGPSSTAEKAVTLAVITGPHGVTGEVRLKLFTEDLSRYRSFNAGALTLKSLRTGGAAPIARFAEIPDRTAAERWRSTELTVPRAELPPLEEGEYYHADLIGLPCDIDAGEPLGHVAAVENFGAGDILEIERPDGRRFMVPIAATRIGERITVDREFVE</sequence>
<keyword evidence="1 5" id="KW-0963">Cytoplasm</keyword>
<dbReference type="GO" id="GO:0043022">
    <property type="term" value="F:ribosome binding"/>
    <property type="evidence" value="ECO:0007669"/>
    <property type="project" value="InterPro"/>
</dbReference>
<dbReference type="InterPro" id="IPR056792">
    <property type="entry name" value="PRC_RimM"/>
</dbReference>
<dbReference type="GO" id="GO:0005840">
    <property type="term" value="C:ribosome"/>
    <property type="evidence" value="ECO:0007669"/>
    <property type="project" value="InterPro"/>
</dbReference>
<evidence type="ECO:0000256" key="5">
    <source>
        <dbReference type="HAMAP-Rule" id="MF_00014"/>
    </source>
</evidence>
<dbReference type="Gene3D" id="2.40.30.60">
    <property type="entry name" value="RimM"/>
    <property type="match status" value="1"/>
</dbReference>
<evidence type="ECO:0000256" key="4">
    <source>
        <dbReference type="ARBA" id="ARBA00023186"/>
    </source>
</evidence>
<reference evidence="10" key="1">
    <citation type="submission" date="2017-09" db="EMBL/GenBank/DDBJ databases">
        <authorList>
            <person name="Feng G."/>
            <person name="Zhu H."/>
        </authorList>
    </citation>
    <scope>NUCLEOTIDE SEQUENCE [LARGE SCALE GENOMIC DNA]</scope>
    <source>
        <strain evidence="10">1PNM-20</strain>
    </source>
</reference>
<comment type="function">
    <text evidence="5">An accessory protein needed during the final step in the assembly of 30S ribosomal subunit, possibly for assembly of the head region. Essential for efficient processing of 16S rRNA. May be needed both before and after RbfA during the maturation of 16S rRNA. It has affinity for free ribosomal 30S subunits but not for 70S ribosomes.</text>
</comment>
<evidence type="ECO:0000256" key="2">
    <source>
        <dbReference type="ARBA" id="ARBA00022517"/>
    </source>
</evidence>
<dbReference type="GO" id="GO:0006364">
    <property type="term" value="P:rRNA processing"/>
    <property type="evidence" value="ECO:0007669"/>
    <property type="project" value="UniProtKB-UniRule"/>
</dbReference>
<proteinExistence type="inferred from homology"/>
<dbReference type="GO" id="GO:0042274">
    <property type="term" value="P:ribosomal small subunit biogenesis"/>
    <property type="evidence" value="ECO:0007669"/>
    <property type="project" value="UniProtKB-UniRule"/>
</dbReference>
<feature type="domain" description="RimM N-terminal" evidence="7">
    <location>
        <begin position="52"/>
        <end position="123"/>
    </location>
</feature>
<dbReference type="HAMAP" id="MF_00014">
    <property type="entry name" value="Ribosome_mat_RimM"/>
    <property type="match status" value="1"/>
</dbReference>
<evidence type="ECO:0000259" key="8">
    <source>
        <dbReference type="Pfam" id="PF24986"/>
    </source>
</evidence>
<organism evidence="9 10">
    <name type="scientific">Sphingomonas lenta</name>
    <dbReference type="NCBI Taxonomy" id="1141887"/>
    <lineage>
        <taxon>Bacteria</taxon>
        <taxon>Pseudomonadati</taxon>
        <taxon>Pseudomonadota</taxon>
        <taxon>Alphaproteobacteria</taxon>
        <taxon>Sphingomonadales</taxon>
        <taxon>Sphingomonadaceae</taxon>
        <taxon>Sphingomonas</taxon>
    </lineage>
</organism>
<dbReference type="AlphaFoldDB" id="A0A2A2SK49"/>
<dbReference type="Gene3D" id="2.30.30.240">
    <property type="entry name" value="PRC-barrel domain"/>
    <property type="match status" value="1"/>
</dbReference>
<keyword evidence="2 5" id="KW-0690">Ribosome biogenesis</keyword>
<evidence type="ECO:0000259" key="7">
    <source>
        <dbReference type="Pfam" id="PF01782"/>
    </source>
</evidence>
<protein>
    <recommendedName>
        <fullName evidence="5">Ribosome maturation factor RimM</fullName>
    </recommendedName>
</protein>
<comment type="caution">
    <text evidence="9">The sequence shown here is derived from an EMBL/GenBank/DDBJ whole genome shotgun (WGS) entry which is preliminary data.</text>
</comment>
<evidence type="ECO:0000256" key="3">
    <source>
        <dbReference type="ARBA" id="ARBA00022552"/>
    </source>
</evidence>
<evidence type="ECO:0000313" key="10">
    <source>
        <dbReference type="Proteomes" id="UP000218151"/>
    </source>
</evidence>
<dbReference type="PANTHER" id="PTHR33692">
    <property type="entry name" value="RIBOSOME MATURATION FACTOR RIMM"/>
    <property type="match status" value="1"/>
</dbReference>
<dbReference type="InterPro" id="IPR036976">
    <property type="entry name" value="RimM_N_sf"/>
</dbReference>
<keyword evidence="10" id="KW-1185">Reference proteome</keyword>
<evidence type="ECO:0000256" key="1">
    <source>
        <dbReference type="ARBA" id="ARBA00022490"/>
    </source>
</evidence>
<keyword evidence="4 5" id="KW-0143">Chaperone</keyword>
<dbReference type="PANTHER" id="PTHR33692:SF1">
    <property type="entry name" value="RIBOSOME MATURATION FACTOR RIMM"/>
    <property type="match status" value="1"/>
</dbReference>
<dbReference type="SUPFAM" id="SSF50447">
    <property type="entry name" value="Translation proteins"/>
    <property type="match status" value="1"/>
</dbReference>
<dbReference type="InterPro" id="IPR009000">
    <property type="entry name" value="Transl_B-barrel_sf"/>
</dbReference>
<dbReference type="Pfam" id="PF01782">
    <property type="entry name" value="RimM"/>
    <property type="match status" value="1"/>
</dbReference>
<comment type="subcellular location">
    <subcellularLocation>
        <location evidence="5">Cytoplasm</location>
    </subcellularLocation>
</comment>
<name>A0A2A2SK49_9SPHN</name>
<feature type="compositionally biased region" description="Polar residues" evidence="6">
    <location>
        <begin position="1"/>
        <end position="14"/>
    </location>
</feature>
<gene>
    <name evidence="5 9" type="primary">rimM</name>
    <name evidence="9" type="ORF">CKY28_02395</name>
</gene>
<dbReference type="SUPFAM" id="SSF50346">
    <property type="entry name" value="PRC-barrel domain"/>
    <property type="match status" value="1"/>
</dbReference>
<comment type="domain">
    <text evidence="5">The PRC barrel domain binds ribosomal protein uS19.</text>
</comment>
<comment type="similarity">
    <text evidence="5">Belongs to the RimM family.</text>
</comment>
<accession>A0A2A2SK49</accession>
<dbReference type="OrthoDB" id="9788191at2"/>
<dbReference type="EMBL" id="NSLI01000001">
    <property type="protein sequence ID" value="PAX09612.1"/>
    <property type="molecule type" value="Genomic_DNA"/>
</dbReference>